<evidence type="ECO:0000313" key="3">
    <source>
        <dbReference type="Proteomes" id="UP001281761"/>
    </source>
</evidence>
<reference evidence="2 3" key="1">
    <citation type="journal article" date="2022" name="bioRxiv">
        <title>Genomics of Preaxostyla Flagellates Illuminates Evolutionary Transitions and the Path Towards Mitochondrial Loss.</title>
        <authorList>
            <person name="Novak L.V.F."/>
            <person name="Treitli S.C."/>
            <person name="Pyrih J."/>
            <person name="Halakuc P."/>
            <person name="Pipaliya S.V."/>
            <person name="Vacek V."/>
            <person name="Brzon O."/>
            <person name="Soukal P."/>
            <person name="Eme L."/>
            <person name="Dacks J.B."/>
            <person name="Karnkowska A."/>
            <person name="Elias M."/>
            <person name="Hampl V."/>
        </authorList>
    </citation>
    <scope>NUCLEOTIDE SEQUENCE [LARGE SCALE GENOMIC DNA]</scope>
    <source>
        <strain evidence="2">NAU3</strain>
        <tissue evidence="2">Gut</tissue>
    </source>
</reference>
<protein>
    <submittedName>
        <fullName evidence="2">Uncharacterized protein</fullName>
    </submittedName>
</protein>
<sequence length="456" mass="50916">MVDHQRELNKKRENQLQMGKTIPVRIVDSNPTDAHPAMSLASHFDSDASDSFSATLCVSTAGSVLFAWLIGTCAIHSLSPIRHSCSDDILARYSSIAPSRAINSTDVSTPMIWGDSWSLSEGVTTTALDRRSFLCHDERLVGTAHRHCVEVPTANEDKPLCEHAGSLFVFGLVDRELTRIRGRQTERAVASLTQLKLMHTAAFTRTQDSANNITSGTTVLNMTNSNANIQIAWRQYEGKLEREESPDGTSSHATRCVSQAKLKSEKDTSLSLVYFDIAMCITEDNVDQETIKQRYISIFKSELYGRIRLHSHRKSAICASETPIFTSRGDTTPHVGHECSRKQEKLETDHEALIREQNECQKTQQLLHMQEQARQADKTKIQALETQLSAALEEIRRLTDAADTQRDVPRSVDPTTSVMPSFVFTNPSHFCVNNIDFTRTEVGEDEDGDSAMSNER</sequence>
<accession>A0ABQ9YB64</accession>
<keyword evidence="3" id="KW-1185">Reference proteome</keyword>
<dbReference type="EMBL" id="JARBJD010000019">
    <property type="protein sequence ID" value="KAK2960906.1"/>
    <property type="molecule type" value="Genomic_DNA"/>
</dbReference>
<proteinExistence type="predicted"/>
<comment type="caution">
    <text evidence="2">The sequence shown here is derived from an EMBL/GenBank/DDBJ whole genome shotgun (WGS) entry which is preliminary data.</text>
</comment>
<name>A0ABQ9YB64_9EUKA</name>
<evidence type="ECO:0000313" key="2">
    <source>
        <dbReference type="EMBL" id="KAK2960906.1"/>
    </source>
</evidence>
<dbReference type="Proteomes" id="UP001281761">
    <property type="component" value="Unassembled WGS sequence"/>
</dbReference>
<gene>
    <name evidence="2" type="ORF">BLNAU_3993</name>
</gene>
<organism evidence="2 3">
    <name type="scientific">Blattamonas nauphoetae</name>
    <dbReference type="NCBI Taxonomy" id="2049346"/>
    <lineage>
        <taxon>Eukaryota</taxon>
        <taxon>Metamonada</taxon>
        <taxon>Preaxostyla</taxon>
        <taxon>Oxymonadida</taxon>
        <taxon>Blattamonas</taxon>
    </lineage>
</organism>
<evidence type="ECO:0000256" key="1">
    <source>
        <dbReference type="SAM" id="Coils"/>
    </source>
</evidence>
<feature type="coiled-coil region" evidence="1">
    <location>
        <begin position="374"/>
        <end position="401"/>
    </location>
</feature>
<keyword evidence="1" id="KW-0175">Coiled coil</keyword>